<dbReference type="GO" id="GO:0019843">
    <property type="term" value="F:rRNA binding"/>
    <property type="evidence" value="ECO:0007669"/>
    <property type="project" value="UniProtKB-KW"/>
</dbReference>
<keyword evidence="20" id="KW-1185">Reference proteome</keyword>
<feature type="active site" evidence="15">
    <location>
        <position position="133"/>
    </location>
</feature>
<evidence type="ECO:0000256" key="12">
    <source>
        <dbReference type="ARBA" id="ARBA00022801"/>
    </source>
</evidence>
<dbReference type="FunFam" id="1.10.1520.10:FF:000001">
    <property type="entry name" value="Ribonuclease 3"/>
    <property type="match status" value="1"/>
</dbReference>
<feature type="active site" evidence="15">
    <location>
        <position position="61"/>
    </location>
</feature>
<dbReference type="GO" id="GO:0008033">
    <property type="term" value="P:tRNA processing"/>
    <property type="evidence" value="ECO:0007669"/>
    <property type="project" value="UniProtKB-KW"/>
</dbReference>
<keyword evidence="6 15" id="KW-0698">rRNA processing</keyword>
<dbReference type="SUPFAM" id="SSF54768">
    <property type="entry name" value="dsRNA-binding domain-like"/>
    <property type="match status" value="1"/>
</dbReference>
<keyword evidence="13 15" id="KW-0460">Magnesium</keyword>
<dbReference type="GO" id="GO:0006397">
    <property type="term" value="P:mRNA processing"/>
    <property type="evidence" value="ECO:0007669"/>
    <property type="project" value="UniProtKB-UniRule"/>
</dbReference>
<feature type="binding site" evidence="15">
    <location>
        <position position="133"/>
    </location>
    <ligand>
        <name>Mg(2+)</name>
        <dbReference type="ChEBI" id="CHEBI:18420"/>
    </ligand>
</feature>
<evidence type="ECO:0000259" key="17">
    <source>
        <dbReference type="PROSITE" id="PS50142"/>
    </source>
</evidence>
<dbReference type="RefSeq" id="WP_024751892.1">
    <property type="nucleotide sequence ID" value="NZ_CDNC01000015.1"/>
</dbReference>
<feature type="binding site" evidence="15">
    <location>
        <position position="130"/>
    </location>
    <ligand>
        <name>Mg(2+)</name>
        <dbReference type="ChEBI" id="CHEBI:18420"/>
    </ligand>
</feature>
<dbReference type="GO" id="GO:0005737">
    <property type="term" value="C:cytoplasm"/>
    <property type="evidence" value="ECO:0007669"/>
    <property type="project" value="UniProtKB-SubCell"/>
</dbReference>
<dbReference type="GO" id="GO:0010468">
    <property type="term" value="P:regulation of gene expression"/>
    <property type="evidence" value="ECO:0007669"/>
    <property type="project" value="TreeGrafter"/>
</dbReference>
<keyword evidence="5 15" id="KW-0963">Cytoplasm</keyword>
<dbReference type="GO" id="GO:0042802">
    <property type="term" value="F:identical protein binding"/>
    <property type="evidence" value="ECO:0007669"/>
    <property type="project" value="UniProtKB-ARBA"/>
</dbReference>
<keyword evidence="11 15" id="KW-0255">Endonuclease</keyword>
<dbReference type="PROSITE" id="PS00517">
    <property type="entry name" value="RNASE_3_1"/>
    <property type="match status" value="1"/>
</dbReference>
<keyword evidence="10 15" id="KW-0479">Metal-binding</keyword>
<evidence type="ECO:0000256" key="5">
    <source>
        <dbReference type="ARBA" id="ARBA00022490"/>
    </source>
</evidence>
<dbReference type="SMART" id="SM00535">
    <property type="entry name" value="RIBOc"/>
    <property type="match status" value="1"/>
</dbReference>
<gene>
    <name evidence="15 18" type="primary">rnc</name>
    <name evidence="19" type="ORF">FUT82_10480</name>
    <name evidence="18" type="ORF">TPHV1_220015</name>
</gene>
<dbReference type="CDD" id="cd00593">
    <property type="entry name" value="RIBOc"/>
    <property type="match status" value="1"/>
</dbReference>
<dbReference type="GO" id="GO:0046872">
    <property type="term" value="F:metal ion binding"/>
    <property type="evidence" value="ECO:0007669"/>
    <property type="project" value="UniProtKB-KW"/>
</dbReference>
<dbReference type="OrthoDB" id="9805026at2"/>
<dbReference type="PANTHER" id="PTHR11207">
    <property type="entry name" value="RIBONUCLEASE III"/>
    <property type="match status" value="1"/>
</dbReference>
<evidence type="ECO:0000313" key="19">
    <source>
        <dbReference type="EMBL" id="QEJ98379.1"/>
    </source>
</evidence>
<dbReference type="HAMAP" id="MF_00104">
    <property type="entry name" value="RNase_III"/>
    <property type="match status" value="1"/>
</dbReference>
<dbReference type="GeneID" id="57753401"/>
<organism evidence="18 20">
    <name type="scientific">Treponema phagedenis</name>
    <dbReference type="NCBI Taxonomy" id="162"/>
    <lineage>
        <taxon>Bacteria</taxon>
        <taxon>Pseudomonadati</taxon>
        <taxon>Spirochaetota</taxon>
        <taxon>Spirochaetia</taxon>
        <taxon>Spirochaetales</taxon>
        <taxon>Treponemataceae</taxon>
        <taxon>Treponema</taxon>
    </lineage>
</organism>
<protein>
    <recommendedName>
        <fullName evidence="15">Ribonuclease 3</fullName>
        <ecNumber evidence="15">3.1.26.3</ecNumber>
    </recommendedName>
    <alternativeName>
        <fullName evidence="15">Ribonuclease III</fullName>
        <shortName evidence="15">RNase III</shortName>
    </alternativeName>
</protein>
<dbReference type="Proteomes" id="UP000042527">
    <property type="component" value="Unassembled WGS sequence"/>
</dbReference>
<keyword evidence="7 15" id="KW-0507">mRNA processing</keyword>
<comment type="catalytic activity">
    <reaction evidence="1 15">
        <text>Endonucleolytic cleavage to 5'-phosphomonoester.</text>
        <dbReference type="EC" id="3.1.26.3"/>
    </reaction>
</comment>
<comment type="function">
    <text evidence="15">Digests double-stranded RNA. Involved in the processing of primary rRNA transcript to yield the immediate precursors to the large and small rRNAs (23S and 16S). Processes some mRNAs, and tRNAs when they are encoded in the rRNA operon. Processes pre-crRNA and tracrRNA of type II CRISPR loci if present in the organism.</text>
</comment>
<dbReference type="NCBIfam" id="TIGR02191">
    <property type="entry name" value="RNaseIII"/>
    <property type="match status" value="1"/>
</dbReference>
<dbReference type="FunFam" id="3.30.160.20:FF:000003">
    <property type="entry name" value="Ribonuclease 3"/>
    <property type="match status" value="1"/>
</dbReference>
<evidence type="ECO:0000256" key="1">
    <source>
        <dbReference type="ARBA" id="ARBA00000109"/>
    </source>
</evidence>
<comment type="cofactor">
    <cofactor evidence="15">
        <name>Mg(2+)</name>
        <dbReference type="ChEBI" id="CHEBI:18420"/>
    </cofactor>
</comment>
<dbReference type="PANTHER" id="PTHR11207:SF0">
    <property type="entry name" value="RIBONUCLEASE 3"/>
    <property type="match status" value="1"/>
</dbReference>
<dbReference type="CDD" id="cd10845">
    <property type="entry name" value="DSRM_RNAse_III_family"/>
    <property type="match status" value="1"/>
</dbReference>
<dbReference type="InterPro" id="IPR036389">
    <property type="entry name" value="RNase_III_sf"/>
</dbReference>
<dbReference type="Proteomes" id="UP000323594">
    <property type="component" value="Chromosome"/>
</dbReference>
<comment type="similarity">
    <text evidence="3">Belongs to the ribonuclease III family.</text>
</comment>
<dbReference type="EC" id="3.1.26.3" evidence="15"/>
<evidence type="ECO:0000256" key="4">
    <source>
        <dbReference type="ARBA" id="ARBA00011738"/>
    </source>
</evidence>
<feature type="domain" description="RNase III" evidence="17">
    <location>
        <begin position="16"/>
        <end position="144"/>
    </location>
</feature>
<evidence type="ECO:0000256" key="8">
    <source>
        <dbReference type="ARBA" id="ARBA00022694"/>
    </source>
</evidence>
<evidence type="ECO:0000256" key="6">
    <source>
        <dbReference type="ARBA" id="ARBA00022552"/>
    </source>
</evidence>
<feature type="binding site" evidence="15">
    <location>
        <position position="57"/>
    </location>
    <ligand>
        <name>Mg(2+)</name>
        <dbReference type="ChEBI" id="CHEBI:18420"/>
    </ligand>
</feature>
<reference evidence="19 21" key="3">
    <citation type="submission" date="2019-08" db="EMBL/GenBank/DDBJ databases">
        <authorList>
            <person name="Kuhnert P."/>
        </authorList>
    </citation>
    <scope>NUCLEOTIDE SEQUENCE [LARGE SCALE GENOMIC DNA]</scope>
    <source>
        <strain evidence="19 21">B36.5</strain>
    </source>
</reference>
<evidence type="ECO:0000256" key="10">
    <source>
        <dbReference type="ARBA" id="ARBA00022723"/>
    </source>
</evidence>
<evidence type="ECO:0000256" key="9">
    <source>
        <dbReference type="ARBA" id="ARBA00022722"/>
    </source>
</evidence>
<reference evidence="20" key="1">
    <citation type="submission" date="2015-01" db="EMBL/GenBank/DDBJ databases">
        <authorList>
            <person name="Manzoor Shahid"/>
            <person name="Zubair Saima"/>
        </authorList>
    </citation>
    <scope>NUCLEOTIDE SEQUENCE [LARGE SCALE GENOMIC DNA]</scope>
    <source>
        <strain evidence="20">V1</strain>
    </source>
</reference>
<dbReference type="Pfam" id="PF14622">
    <property type="entry name" value="Ribonucleas_3_3"/>
    <property type="match status" value="1"/>
</dbReference>
<evidence type="ECO:0000313" key="21">
    <source>
        <dbReference type="Proteomes" id="UP000323594"/>
    </source>
</evidence>
<comment type="subunit">
    <text evidence="4 15">Homodimer.</text>
</comment>
<proteinExistence type="inferred from homology"/>
<accession>A0A0B7GZ00</accession>
<keyword evidence="14 15" id="KW-0694">RNA-binding</keyword>
<keyword evidence="8 15" id="KW-0819">tRNA processing</keyword>
<dbReference type="Gene3D" id="3.30.160.20">
    <property type="match status" value="1"/>
</dbReference>
<dbReference type="PROSITE" id="PS50142">
    <property type="entry name" value="RNASE_3_2"/>
    <property type="match status" value="1"/>
</dbReference>
<dbReference type="SUPFAM" id="SSF69065">
    <property type="entry name" value="RNase III domain-like"/>
    <property type="match status" value="1"/>
</dbReference>
<dbReference type="EMBL" id="CP042817">
    <property type="protein sequence ID" value="QEJ98379.1"/>
    <property type="molecule type" value="Genomic_DNA"/>
</dbReference>
<comment type="subcellular location">
    <subcellularLocation>
        <location evidence="2 15">Cytoplasm</location>
    </subcellularLocation>
</comment>
<evidence type="ECO:0000256" key="14">
    <source>
        <dbReference type="ARBA" id="ARBA00022884"/>
    </source>
</evidence>
<dbReference type="Pfam" id="PF00035">
    <property type="entry name" value="dsrm"/>
    <property type="match status" value="1"/>
</dbReference>
<dbReference type="AlphaFoldDB" id="A0A0B7GZ00"/>
<dbReference type="InterPro" id="IPR011907">
    <property type="entry name" value="RNase_III"/>
</dbReference>
<dbReference type="SMART" id="SM00358">
    <property type="entry name" value="DSRM"/>
    <property type="match status" value="1"/>
</dbReference>
<evidence type="ECO:0000256" key="3">
    <source>
        <dbReference type="ARBA" id="ARBA00010183"/>
    </source>
</evidence>
<keyword evidence="15" id="KW-0699">rRNA-binding</keyword>
<dbReference type="Gene3D" id="1.10.1520.10">
    <property type="entry name" value="Ribonuclease III domain"/>
    <property type="match status" value="1"/>
</dbReference>
<dbReference type="InterPro" id="IPR000999">
    <property type="entry name" value="RNase_III_dom"/>
</dbReference>
<evidence type="ECO:0000256" key="15">
    <source>
        <dbReference type="HAMAP-Rule" id="MF_00104"/>
    </source>
</evidence>
<evidence type="ECO:0000313" key="18">
    <source>
        <dbReference type="EMBL" id="CEM61891.1"/>
    </source>
</evidence>
<reference evidence="18" key="2">
    <citation type="submission" date="2015-01" db="EMBL/GenBank/DDBJ databases">
        <authorList>
            <person name="Xiang T."/>
            <person name="Song Y."/>
            <person name="Huang L."/>
            <person name="Wang B."/>
            <person name="Wu P."/>
        </authorList>
    </citation>
    <scope>NUCLEOTIDE SEQUENCE [LARGE SCALE GENOMIC DNA]</scope>
    <source>
        <strain evidence="18">V1</strain>
    </source>
</reference>
<dbReference type="GO" id="GO:0004525">
    <property type="term" value="F:ribonuclease III activity"/>
    <property type="evidence" value="ECO:0007669"/>
    <property type="project" value="UniProtKB-UniRule"/>
</dbReference>
<evidence type="ECO:0000256" key="2">
    <source>
        <dbReference type="ARBA" id="ARBA00004496"/>
    </source>
</evidence>
<sequence>MFSCNNSLSPQRKTVLLNFQKKAGFKFKNLKLLNLAFHHRSFSHIHEASFQNNERLEFLGDSVLGLVTASCLYNLLSDCSEGELAKTKAVLVSEETLSDIALSLDVDKYIMLGRGEEMSGGRRKKAILADAMEAIIGALYLDSGFKVAEKFVLRIITPKIPLVRNENLHMDYKSALQELSQKKFQILPLYTVVKAQGPDHDRTFWVEVQIHTEKYGPATGKSKKEAAQAVAELAWNDLHKSEK</sequence>
<dbReference type="GO" id="GO:0003725">
    <property type="term" value="F:double-stranded RNA binding"/>
    <property type="evidence" value="ECO:0007669"/>
    <property type="project" value="TreeGrafter"/>
</dbReference>
<dbReference type="GO" id="GO:0006364">
    <property type="term" value="P:rRNA processing"/>
    <property type="evidence" value="ECO:0007669"/>
    <property type="project" value="UniProtKB-UniRule"/>
</dbReference>
<evidence type="ECO:0000256" key="11">
    <source>
        <dbReference type="ARBA" id="ARBA00022759"/>
    </source>
</evidence>
<keyword evidence="12 15" id="KW-0378">Hydrolase</keyword>
<dbReference type="EMBL" id="CDNC01000015">
    <property type="protein sequence ID" value="CEM61891.1"/>
    <property type="molecule type" value="Genomic_DNA"/>
</dbReference>
<dbReference type="PROSITE" id="PS50137">
    <property type="entry name" value="DS_RBD"/>
    <property type="match status" value="1"/>
</dbReference>
<evidence type="ECO:0000256" key="13">
    <source>
        <dbReference type="ARBA" id="ARBA00022842"/>
    </source>
</evidence>
<keyword evidence="9 15" id="KW-0540">Nuclease</keyword>
<evidence type="ECO:0000313" key="20">
    <source>
        <dbReference type="Proteomes" id="UP000042527"/>
    </source>
</evidence>
<evidence type="ECO:0000259" key="16">
    <source>
        <dbReference type="PROSITE" id="PS50137"/>
    </source>
</evidence>
<evidence type="ECO:0000256" key="7">
    <source>
        <dbReference type="ARBA" id="ARBA00022664"/>
    </source>
</evidence>
<feature type="domain" description="DRBM" evidence="16">
    <location>
        <begin position="171"/>
        <end position="240"/>
    </location>
</feature>
<dbReference type="InterPro" id="IPR014720">
    <property type="entry name" value="dsRBD_dom"/>
</dbReference>
<name>A0A0B7GZ00_TREPH</name>